<protein>
    <submittedName>
        <fullName evidence="1">Uncharacterized protein</fullName>
    </submittedName>
</protein>
<name>A0A1B8NXU5_HALEL</name>
<proteinExistence type="predicted"/>
<comment type="caution">
    <text evidence="1">The sequence shown here is derived from an EMBL/GenBank/DDBJ whole genome shotgun (WGS) entry which is preliminary data.</text>
</comment>
<dbReference type="EMBL" id="MAJD01000002">
    <property type="protein sequence ID" value="OBX34822.1"/>
    <property type="molecule type" value="Genomic_DNA"/>
</dbReference>
<dbReference type="OMA" id="WPVNEAS"/>
<accession>A0A1B8NXU5</accession>
<dbReference type="RefSeq" id="WP_013333747.1">
    <property type="nucleotide sequence ID" value="NZ_CP087224.1"/>
</dbReference>
<organism evidence="1 2">
    <name type="scientific">Halomonas elongata</name>
    <dbReference type="NCBI Taxonomy" id="2746"/>
    <lineage>
        <taxon>Bacteria</taxon>
        <taxon>Pseudomonadati</taxon>
        <taxon>Pseudomonadota</taxon>
        <taxon>Gammaproteobacteria</taxon>
        <taxon>Oceanospirillales</taxon>
        <taxon>Halomonadaceae</taxon>
        <taxon>Halomonas</taxon>
    </lineage>
</organism>
<gene>
    <name evidence="1" type="ORF">A8U91_03882</name>
</gene>
<sequence>MARGYWVALVMAPMMALAGCQATPTSMPRAEPAPAAACNWPVNEASPVTLAQVVEVLENRDFLVRDTDTSLGLVSAERAERTIYHNAVDPDPRLGGFLFGGSGGRVSSGVGLGIGLGGGWSSEEATRIERVSVVVGNESVRVARDVQLYDWRGQLRQSRTASDAAFCHELRDALAAEGASS</sequence>
<dbReference type="PATRIC" id="fig|2746.7.peg.3999"/>
<evidence type="ECO:0000313" key="1">
    <source>
        <dbReference type="EMBL" id="OBX34822.1"/>
    </source>
</evidence>
<dbReference type="GeneID" id="91011397"/>
<reference evidence="1 2" key="1">
    <citation type="submission" date="2016-06" db="EMBL/GenBank/DDBJ databases">
        <title>Genome sequence of halotolerant plant growth promoting strain of Halomonas elongata HEK1 isolated from salterns of Rann of Kutch, Gujarat, India.</title>
        <authorList>
            <person name="Gaba S."/>
            <person name="Singh R.N."/>
            <person name="Abrol S."/>
            <person name="Kaushik R."/>
            <person name="Saxena A.K."/>
        </authorList>
    </citation>
    <scope>NUCLEOTIDE SEQUENCE [LARGE SCALE GENOMIC DNA]</scope>
    <source>
        <strain evidence="1 2">HEK1</strain>
    </source>
</reference>
<dbReference type="AlphaFoldDB" id="A0A1B8NXU5"/>
<dbReference type="PROSITE" id="PS51257">
    <property type="entry name" value="PROKAR_LIPOPROTEIN"/>
    <property type="match status" value="1"/>
</dbReference>
<dbReference type="Proteomes" id="UP000092504">
    <property type="component" value="Unassembled WGS sequence"/>
</dbReference>
<evidence type="ECO:0000313" key="2">
    <source>
        <dbReference type="Proteomes" id="UP000092504"/>
    </source>
</evidence>